<gene>
    <name evidence="9" type="ORF">PECAL_3P25470</name>
</gene>
<evidence type="ECO:0000256" key="1">
    <source>
        <dbReference type="ARBA" id="ARBA00004474"/>
    </source>
</evidence>
<dbReference type="InterPro" id="IPR015320">
    <property type="entry name" value="TopoVI_B_transducer"/>
</dbReference>
<evidence type="ECO:0000256" key="2">
    <source>
        <dbReference type="ARBA" id="ARBA00022741"/>
    </source>
</evidence>
<feature type="compositionally biased region" description="Low complexity" evidence="7">
    <location>
        <begin position="663"/>
        <end position="681"/>
    </location>
</feature>
<dbReference type="Gene3D" id="3.30.565.10">
    <property type="entry name" value="Histidine kinase-like ATPase, C-terminal domain"/>
    <property type="match status" value="1"/>
</dbReference>
<dbReference type="GO" id="GO:0003918">
    <property type="term" value="F:DNA topoisomerase type II (double strand cut, ATP-hydrolyzing) activity"/>
    <property type="evidence" value="ECO:0007669"/>
    <property type="project" value="InterPro"/>
</dbReference>
<feature type="compositionally biased region" description="Pro residues" evidence="7">
    <location>
        <begin position="712"/>
        <end position="725"/>
    </location>
</feature>
<dbReference type="SUPFAM" id="SSF55874">
    <property type="entry name" value="ATPase domain of HSP90 chaperone/DNA topoisomerase II/histidine kinase"/>
    <property type="match status" value="1"/>
</dbReference>
<evidence type="ECO:0000259" key="8">
    <source>
        <dbReference type="Pfam" id="PF09239"/>
    </source>
</evidence>
<dbReference type="HAMAP" id="MF_00322">
    <property type="entry name" value="Top6B"/>
    <property type="match status" value="1"/>
</dbReference>
<keyword evidence="10" id="KW-1185">Reference proteome</keyword>
<dbReference type="GO" id="GO:0005524">
    <property type="term" value="F:ATP binding"/>
    <property type="evidence" value="ECO:0007669"/>
    <property type="project" value="UniProtKB-KW"/>
</dbReference>
<keyword evidence="6" id="KW-0413">Isomerase</keyword>
<evidence type="ECO:0000256" key="6">
    <source>
        <dbReference type="ARBA" id="ARBA00023235"/>
    </source>
</evidence>
<organism evidence="9 10">
    <name type="scientific">Pelagomonas calceolata</name>
    <dbReference type="NCBI Taxonomy" id="35677"/>
    <lineage>
        <taxon>Eukaryota</taxon>
        <taxon>Sar</taxon>
        <taxon>Stramenopiles</taxon>
        <taxon>Ochrophyta</taxon>
        <taxon>Pelagophyceae</taxon>
        <taxon>Pelagomonadales</taxon>
        <taxon>Pelagomonadaceae</taxon>
        <taxon>Pelagomonas</taxon>
    </lineage>
</organism>
<dbReference type="InterPro" id="IPR020568">
    <property type="entry name" value="Ribosomal_Su5_D2-typ_SF"/>
</dbReference>
<evidence type="ECO:0000313" key="10">
    <source>
        <dbReference type="Proteomes" id="UP000789595"/>
    </source>
</evidence>
<proteinExistence type="inferred from homology"/>
<feature type="region of interest" description="Disordered" evidence="7">
    <location>
        <begin position="588"/>
        <end position="741"/>
    </location>
</feature>
<feature type="compositionally biased region" description="Acidic residues" evidence="7">
    <location>
        <begin position="644"/>
        <end position="657"/>
    </location>
</feature>
<dbReference type="AlphaFoldDB" id="A0A8J2SQN5"/>
<comment type="caution">
    <text evidence="9">The sequence shown here is derived from an EMBL/GenBank/DDBJ whole genome shotgun (WGS) entry which is preliminary data.</text>
</comment>
<evidence type="ECO:0000256" key="4">
    <source>
        <dbReference type="ARBA" id="ARBA00023029"/>
    </source>
</evidence>
<evidence type="ECO:0000256" key="3">
    <source>
        <dbReference type="ARBA" id="ARBA00022840"/>
    </source>
</evidence>
<dbReference type="PANTHER" id="PTHR48444">
    <property type="entry name" value="DNA TOPOISOMERASE 6 SUBUNIT B"/>
    <property type="match status" value="1"/>
</dbReference>
<dbReference type="OrthoDB" id="1562195at2759"/>
<protein>
    <recommendedName>
        <fullName evidence="8">DNA topoisomerase VI subunit B transducer domain-containing protein</fullName>
    </recommendedName>
</protein>
<dbReference type="GO" id="GO:0009536">
    <property type="term" value="C:plastid"/>
    <property type="evidence" value="ECO:0007669"/>
    <property type="project" value="UniProtKB-SubCell"/>
</dbReference>
<keyword evidence="3" id="KW-0067">ATP-binding</keyword>
<dbReference type="InterPro" id="IPR036890">
    <property type="entry name" value="HATPase_C_sf"/>
</dbReference>
<dbReference type="InterPro" id="IPR005734">
    <property type="entry name" value="TopoVI_B"/>
</dbReference>
<dbReference type="SUPFAM" id="SSF54211">
    <property type="entry name" value="Ribosomal protein S5 domain 2-like"/>
    <property type="match status" value="1"/>
</dbReference>
<dbReference type="Gene3D" id="3.30.230.10">
    <property type="match status" value="1"/>
</dbReference>
<accession>A0A8J2SQN5</accession>
<keyword evidence="2" id="KW-0547">Nucleotide-binding</keyword>
<evidence type="ECO:0000256" key="7">
    <source>
        <dbReference type="SAM" id="MobiDB-lite"/>
    </source>
</evidence>
<dbReference type="EMBL" id="CAKKNE010000003">
    <property type="protein sequence ID" value="CAH0372541.1"/>
    <property type="molecule type" value="Genomic_DNA"/>
</dbReference>
<dbReference type="Proteomes" id="UP000789595">
    <property type="component" value="Unassembled WGS sequence"/>
</dbReference>
<dbReference type="PANTHER" id="PTHR48444:SF1">
    <property type="entry name" value="DNA TOPOISOMERASE 6 SUBUNIT B"/>
    <property type="match status" value="1"/>
</dbReference>
<feature type="compositionally biased region" description="Low complexity" evidence="7">
    <location>
        <begin position="693"/>
        <end position="705"/>
    </location>
</feature>
<name>A0A8J2SQN5_9STRA</name>
<dbReference type="GO" id="GO:0003677">
    <property type="term" value="F:DNA binding"/>
    <property type="evidence" value="ECO:0007669"/>
    <property type="project" value="UniProtKB-KW"/>
</dbReference>
<reference evidence="9" key="1">
    <citation type="submission" date="2021-11" db="EMBL/GenBank/DDBJ databases">
        <authorList>
            <consortium name="Genoscope - CEA"/>
            <person name="William W."/>
        </authorList>
    </citation>
    <scope>NUCLEOTIDE SEQUENCE</scope>
</reference>
<evidence type="ECO:0000313" key="9">
    <source>
        <dbReference type="EMBL" id="CAH0372541.1"/>
    </source>
</evidence>
<dbReference type="NCBIfam" id="NF003218">
    <property type="entry name" value="PRK04184.1"/>
    <property type="match status" value="1"/>
</dbReference>
<dbReference type="InterPro" id="IPR014721">
    <property type="entry name" value="Ribsml_uS5_D2-typ_fold_subgr"/>
</dbReference>
<comment type="subcellular location">
    <subcellularLocation>
        <location evidence="1">Plastid</location>
    </subcellularLocation>
</comment>
<keyword evidence="5" id="KW-0238">DNA-binding</keyword>
<dbReference type="GO" id="GO:0006265">
    <property type="term" value="P:DNA topological change"/>
    <property type="evidence" value="ECO:0007669"/>
    <property type="project" value="InterPro"/>
</dbReference>
<dbReference type="Pfam" id="PF09239">
    <property type="entry name" value="Topo-VIb_trans"/>
    <property type="match status" value="1"/>
</dbReference>
<keyword evidence="4" id="KW-0799">Topoisomerase</keyword>
<feature type="domain" description="DNA topoisomerase VI subunit B transducer" evidence="8">
    <location>
        <begin position="350"/>
        <end position="508"/>
    </location>
</feature>
<evidence type="ECO:0000256" key="5">
    <source>
        <dbReference type="ARBA" id="ARBA00023125"/>
    </source>
</evidence>
<sequence length="741" mass="80700">MPPKKGKESVQRKSAAEFFTENQTIAGFDNPGKSLYTTIRELVENSLDAAESIGEPPDVALEIRELSQAELDAERGVLRLERVDETLFEGRGKADDKEKTRLFYRVTCRDNGCGVHREAIPDAFGRVLAGSKYGARQARGKFGLGAKMALIWGKKSSGLPLTVRTARAAHEPVSRVVLDIDIQRNEPRVLEDSVAENSQKWRGAELTVTVGGNWKAYRARIVQYLRQLAIITPYASLRLDFRGSGSDRRDVRLEFARRTTKVPPVPRATGYHPAALDELLLEQLLRKTAQPSLGAFCRHALQGGPPALMRRVLKEGGFDERTEPLRVADDAARLRRLARLFRDVNCFAPPDASGLAPVGEYNLRLGVEKEVRPTYVATACSPVAAHEGHAFVVEAAVSVGGLREEEEGLRVYRFANRIPLLFEGGADVATIVAKKRVRWAAYKIDVKKERVGVFVSLVSTKIPFKGTSKEYVGEDAHEIHDAIRECLMACGSQLKAQLAKRDLHQRDRDRRKNLLRYVPDVAAALCGVLQTDEDALKKALQRHVDRADLEAVADDGGAPRARVDMRRRAVVRDVVSTRFALRLFAPRGAASRPPDEDEEAEAEVAPKRKRPRAAWTGVVDDDDGGDPAASPPPAAAAAARADFEFDDDDDDDDDDVLAIDGLSPSKGAPPSAGAPRSPARSRLGRGDGLAVADSSSDGDSSSSEDVPLASLAPPPPNKRPRPLPAPDAGSSDDSSGDEWAA</sequence>